<comment type="caution">
    <text evidence="2">The sequence shown here is derived from an EMBL/GenBank/DDBJ whole genome shotgun (WGS) entry which is preliminary data.</text>
</comment>
<accession>A0ABT1TLI4</accession>
<keyword evidence="3" id="KW-1185">Reference proteome</keyword>
<dbReference type="Pfam" id="PF13453">
    <property type="entry name" value="Zn_ribbon_TFIIB"/>
    <property type="match status" value="1"/>
</dbReference>
<dbReference type="RefSeq" id="WP_256604419.1">
    <property type="nucleotide sequence ID" value="NZ_JANIBJ010000059.1"/>
</dbReference>
<name>A0ABT1TLI4_9GAMM</name>
<feature type="domain" description="Transcription factor zinc-finger" evidence="1">
    <location>
        <begin position="45"/>
        <end position="88"/>
    </location>
</feature>
<evidence type="ECO:0000313" key="3">
    <source>
        <dbReference type="Proteomes" id="UP001524499"/>
    </source>
</evidence>
<evidence type="ECO:0000313" key="2">
    <source>
        <dbReference type="EMBL" id="MCQ8106320.1"/>
    </source>
</evidence>
<dbReference type="InterPro" id="IPR027392">
    <property type="entry name" value="TF_Znf"/>
</dbReference>
<evidence type="ECO:0000259" key="1">
    <source>
        <dbReference type="Pfam" id="PF13453"/>
    </source>
</evidence>
<sequence length="226" mass="25528">MARCHSCSAALPANTQYCDYCGVRNDVDLRGKHDYRVISHESERICPECNSRLQTVALDMQPPLHIERCTRCFGLFFDPGEVETLLEAAVSPVYTVNRELLGNINIDRYQRNKPVKYLECPVCLNMMNRVVFGHKSGVVIDQCRAHGIWLDGGEISHLLEWKKAGGQILHQQKQAELLKRKKRQPRQAPLAAADSWGKGNAARYEAMGEAEGLLDIVFGLLFKVFD</sequence>
<dbReference type="EMBL" id="JANIBJ010000059">
    <property type="protein sequence ID" value="MCQ8106320.1"/>
    <property type="molecule type" value="Genomic_DNA"/>
</dbReference>
<gene>
    <name evidence="2" type="ORF">NP590_19610</name>
</gene>
<dbReference type="Proteomes" id="UP001524499">
    <property type="component" value="Unassembled WGS sequence"/>
</dbReference>
<proteinExistence type="predicted"/>
<organism evidence="2 3">
    <name type="scientific">Methylomonas subterranea</name>
    <dbReference type="NCBI Taxonomy" id="2952225"/>
    <lineage>
        <taxon>Bacteria</taxon>
        <taxon>Pseudomonadati</taxon>
        <taxon>Pseudomonadota</taxon>
        <taxon>Gammaproteobacteria</taxon>
        <taxon>Methylococcales</taxon>
        <taxon>Methylococcaceae</taxon>
        <taxon>Methylomonas</taxon>
    </lineage>
</organism>
<protein>
    <submittedName>
        <fullName evidence="2">Zf-TFIIB domain-containing protein</fullName>
    </submittedName>
</protein>
<reference evidence="2 3" key="1">
    <citation type="submission" date="2022-07" db="EMBL/GenBank/DDBJ databases">
        <title>Methylomonas rivi sp. nov., Methylomonas rosea sp. nov., Methylomonas aureus sp. nov. and Methylomonas subterranea sp. nov., four novel methanotrophs isolated from a freshwater creek and the deep terrestrial subsurface.</title>
        <authorList>
            <person name="Abin C."/>
            <person name="Sankaranarayanan K."/>
            <person name="Garner C."/>
            <person name="Sindelar R."/>
            <person name="Kotary K."/>
            <person name="Garner R."/>
            <person name="Barclay S."/>
            <person name="Lawson P."/>
            <person name="Krumholz L."/>
        </authorList>
    </citation>
    <scope>NUCLEOTIDE SEQUENCE [LARGE SCALE GENOMIC DNA]</scope>
    <source>
        <strain evidence="2 3">SURF-2</strain>
    </source>
</reference>